<dbReference type="InterPro" id="IPR002913">
    <property type="entry name" value="START_lipid-bd_dom"/>
</dbReference>
<dbReference type="OrthoDB" id="306690at2759"/>
<dbReference type="InterPro" id="IPR045168">
    <property type="entry name" value="YTH_prot"/>
</dbReference>
<dbReference type="GO" id="GO:0061157">
    <property type="term" value="P:mRNA destabilization"/>
    <property type="evidence" value="ECO:0007669"/>
    <property type="project" value="TreeGrafter"/>
</dbReference>
<reference evidence="4 5" key="1">
    <citation type="submission" date="2020-10" db="EMBL/GenBank/DDBJ databases">
        <title>Plant Genome Project.</title>
        <authorList>
            <person name="Zhang R.-G."/>
        </authorList>
    </citation>
    <scope>NUCLEOTIDE SEQUENCE [LARGE SCALE GENOMIC DNA]</scope>
    <source>
        <strain evidence="4">FAFU-HL-1</strain>
        <tissue evidence="4">Leaf</tissue>
    </source>
</reference>
<dbReference type="EMBL" id="JADGMS010000007">
    <property type="protein sequence ID" value="KAF9678125.1"/>
    <property type="molecule type" value="Genomic_DNA"/>
</dbReference>
<dbReference type="PANTHER" id="PTHR12357">
    <property type="entry name" value="YTH YT521-B HOMOLOGY DOMAIN-CONTAINING"/>
    <property type="match status" value="1"/>
</dbReference>
<protein>
    <recommendedName>
        <fullName evidence="6">YTH domain-containing protein</fullName>
    </recommendedName>
</protein>
<dbReference type="Gene3D" id="3.30.530.20">
    <property type="match status" value="1"/>
</dbReference>
<accession>A0A835MUP0</accession>
<feature type="compositionally biased region" description="Basic and acidic residues" evidence="1">
    <location>
        <begin position="717"/>
        <end position="727"/>
    </location>
</feature>
<dbReference type="GO" id="GO:0003729">
    <property type="term" value="F:mRNA binding"/>
    <property type="evidence" value="ECO:0007669"/>
    <property type="project" value="TreeGrafter"/>
</dbReference>
<dbReference type="SUPFAM" id="SSF55961">
    <property type="entry name" value="Bet v1-like"/>
    <property type="match status" value="1"/>
</dbReference>
<evidence type="ECO:0000313" key="4">
    <source>
        <dbReference type="EMBL" id="KAF9678125.1"/>
    </source>
</evidence>
<feature type="domain" description="START" evidence="2">
    <location>
        <begin position="877"/>
        <end position="977"/>
    </location>
</feature>
<comment type="caution">
    <text evidence="4">The sequence shown here is derived from an EMBL/GenBank/DDBJ whole genome shotgun (WGS) entry which is preliminary data.</text>
</comment>
<evidence type="ECO:0000313" key="5">
    <source>
        <dbReference type="Proteomes" id="UP000657918"/>
    </source>
</evidence>
<proteinExistence type="predicted"/>
<dbReference type="PANTHER" id="PTHR12357:SF89">
    <property type="entry name" value="YTH DOMAIN-CONTAINING FAMILY PROTEIN"/>
    <property type="match status" value="1"/>
</dbReference>
<dbReference type="CDD" id="cd21134">
    <property type="entry name" value="YTH"/>
    <property type="match status" value="1"/>
</dbReference>
<feature type="compositionally biased region" description="Polar residues" evidence="1">
    <location>
        <begin position="57"/>
        <end position="70"/>
    </location>
</feature>
<dbReference type="GO" id="GO:0008289">
    <property type="term" value="F:lipid binding"/>
    <property type="evidence" value="ECO:0007669"/>
    <property type="project" value="InterPro"/>
</dbReference>
<dbReference type="PROSITE" id="PS50882">
    <property type="entry name" value="YTH"/>
    <property type="match status" value="1"/>
</dbReference>
<evidence type="ECO:0000259" key="2">
    <source>
        <dbReference type="PROSITE" id="PS50848"/>
    </source>
</evidence>
<feature type="domain" description="YTH" evidence="3">
    <location>
        <begin position="431"/>
        <end position="568"/>
    </location>
</feature>
<gene>
    <name evidence="4" type="ORF">SADUNF_Sadunf07G0002500</name>
</gene>
<name>A0A835MUP0_9ROSI</name>
<dbReference type="Gene3D" id="3.10.590.10">
    <property type="entry name" value="ph1033 like domains"/>
    <property type="match status" value="1"/>
</dbReference>
<feature type="region of interest" description="Disordered" evidence="1">
    <location>
        <begin position="379"/>
        <end position="407"/>
    </location>
</feature>
<feature type="compositionally biased region" description="Polar residues" evidence="1">
    <location>
        <begin position="728"/>
        <end position="763"/>
    </location>
</feature>
<dbReference type="InterPro" id="IPR007275">
    <property type="entry name" value="YTH_domain"/>
</dbReference>
<sequence>MDAEEKPAESDNMKERVVLLKLQSPTIFFLCSKFKESIVVSKKPYLLTYFQPLSAKNETSVSPNSSQDTAPSGHPRDTTGQLGGFGSPGDRAVYPPNIYAPQAQAFYYRGYDNATGEWDEYPPYINAEGLENGSPGVYNDNPSLVFHAGYAYGPQMPYGPYSPVTTPLPSVGGDAQLYSPQQFPFSGSPYYQHLGPNMSYITSPTPVSQPEFNALVNIDQQGDNMLFGPRPSYPPPVGSIGRSGFPGNHGFYDQQQGFDGLRSGGLWSEWSKPSDRNRPLTPFSPPVSPQPIGNLVSFGQNVGMASQQQRSFYGIGSGSSSYNRAYLQSGYNQGSTFGGASISSLGTNSRGWLSLENNRRRGRSSVSLCGCNGSLDILSEQNRGPRASKPKAPNAAEHGPSVENNKHIKPSAKIHDESYNQPDFVIEYEDAKFFIIKSYSEDNVHKSIKYGVWASTPNGNRKLDTTYREAKEKQDPCPVFLLFSVNASAQFCGVAEMTGPVDFDKSVDYWQQDKWNGQFPVKWHLIKDVPNSQFRHIVLENNDNKPVTNSRDTQEVGIPLELSNLWEFLSALGIFGPLNKVGSVFLVLENPIGVESSSLVPNIKSEFLQVKLEQGIEMLSIFKNYETDMSILDDFDFYEDRQKAMQERKARQQASLMAVGVVGESEHRNAVALPTDFMKQMTKSFAQVVCLDESSKEGTVTGSRVSSGTDGSVGARVKLEDEREGKSKPSQAVNFNNGRTNGGNPNQPYTHPFSPSISQQQQKPDGFDLDCKRKMGFFGFNGSSLFSSSNASSSMDFWFQNERVNFNYGWATPFALLVILIFHFSKRLFTFPPPPKHILVSSSPASTATDIGSSNNRISEIVSEADLKFLIEVLDEKLTEKESDKWENVTNKRNNLLAYKAKCFKPKDAPIKYLSVMVFEDCTTEVLRDFYMDNDYRNQWDKTIVGHEQLQVDRTNGTEIGHTIKKFPLLTPREYVLAWRLWEGKDKTFYCFIKVIIYSNWFDSTSQLRLASDMLPGRNACEIKMFHQEDAGLNVEMAKLAFSRGIWSYVCKMNTALRKYSVISHPQTGPAVTAVSLIQKVPPELETTNSLVDTQATLTLTAPQGLVTGEAKERKFPRRPSRKIIGNGLLLLGGIICLSRGRSSLCAKVAMTYILTKLRKPDESSSQGRER</sequence>
<dbReference type="GO" id="GO:0005737">
    <property type="term" value="C:cytoplasm"/>
    <property type="evidence" value="ECO:0007669"/>
    <property type="project" value="TreeGrafter"/>
</dbReference>
<dbReference type="Proteomes" id="UP000657918">
    <property type="component" value="Unassembled WGS sequence"/>
</dbReference>
<feature type="region of interest" description="Disordered" evidence="1">
    <location>
        <begin position="698"/>
        <end position="765"/>
    </location>
</feature>
<dbReference type="Pfam" id="PF04146">
    <property type="entry name" value="YTH"/>
    <property type="match status" value="1"/>
</dbReference>
<dbReference type="AlphaFoldDB" id="A0A835MUP0"/>
<feature type="compositionally biased region" description="Polar residues" evidence="1">
    <location>
        <begin position="698"/>
        <end position="710"/>
    </location>
</feature>
<dbReference type="PROSITE" id="PS50848">
    <property type="entry name" value="START"/>
    <property type="match status" value="1"/>
</dbReference>
<organism evidence="4 5">
    <name type="scientific">Salix dunnii</name>
    <dbReference type="NCBI Taxonomy" id="1413687"/>
    <lineage>
        <taxon>Eukaryota</taxon>
        <taxon>Viridiplantae</taxon>
        <taxon>Streptophyta</taxon>
        <taxon>Embryophyta</taxon>
        <taxon>Tracheophyta</taxon>
        <taxon>Spermatophyta</taxon>
        <taxon>Magnoliopsida</taxon>
        <taxon>eudicotyledons</taxon>
        <taxon>Gunneridae</taxon>
        <taxon>Pentapetalae</taxon>
        <taxon>rosids</taxon>
        <taxon>fabids</taxon>
        <taxon>Malpighiales</taxon>
        <taxon>Salicaceae</taxon>
        <taxon>Saliceae</taxon>
        <taxon>Salix</taxon>
    </lineage>
</organism>
<evidence type="ECO:0000256" key="1">
    <source>
        <dbReference type="SAM" id="MobiDB-lite"/>
    </source>
</evidence>
<dbReference type="InterPro" id="IPR023393">
    <property type="entry name" value="START-like_dom_sf"/>
</dbReference>
<evidence type="ECO:0000259" key="3">
    <source>
        <dbReference type="PROSITE" id="PS50882"/>
    </source>
</evidence>
<keyword evidence="5" id="KW-1185">Reference proteome</keyword>
<evidence type="ECO:0008006" key="6">
    <source>
        <dbReference type="Google" id="ProtNLM"/>
    </source>
</evidence>
<feature type="region of interest" description="Disordered" evidence="1">
    <location>
        <begin position="57"/>
        <end position="87"/>
    </location>
</feature>